<dbReference type="STRING" id="1121400.SAMN02746065_104196"/>
<gene>
    <name evidence="1" type="ORF">SAMN02746065_104196</name>
</gene>
<dbReference type="InterPro" id="IPR027417">
    <property type="entry name" value="P-loop_NTPase"/>
</dbReference>
<keyword evidence="1" id="KW-0418">Kinase</keyword>
<sequence>MKKKSDSMVYTPGQYGKKHLTVAEWRDAHIQKWAARQAALTSKSSDAKDHPVICFSRKIGGGALEIADILAEKINFRVIDREILEHMASQANLTEKTVAFFDERYPGRMSELLAMLTTEKSFIKSDYARELAKSALALADLEPTIFVGRGLHLILPRERVLAVRCICSQEFREKRLAHQLGIDRKTAQERLSEIDKEQRDFFKRIYQKKDASPYEFDLVINRDYISNPEDAAAVVGCAYERKFNKG</sequence>
<accession>A0A1W2A7K6</accession>
<protein>
    <submittedName>
        <fullName evidence="1">Cytidylate kinase</fullName>
    </submittedName>
</protein>
<dbReference type="Pfam" id="PF13189">
    <property type="entry name" value="Cytidylate_kin2"/>
    <property type="match status" value="1"/>
</dbReference>
<evidence type="ECO:0000313" key="2">
    <source>
        <dbReference type="Proteomes" id="UP000192418"/>
    </source>
</evidence>
<evidence type="ECO:0000313" key="1">
    <source>
        <dbReference type="EMBL" id="SMC56401.1"/>
    </source>
</evidence>
<name>A0A1W2A7K6_9BACT</name>
<dbReference type="GO" id="GO:0016301">
    <property type="term" value="F:kinase activity"/>
    <property type="evidence" value="ECO:0007669"/>
    <property type="project" value="UniProtKB-KW"/>
</dbReference>
<keyword evidence="1" id="KW-0808">Transferase</keyword>
<keyword evidence="2" id="KW-1185">Reference proteome</keyword>
<dbReference type="AlphaFoldDB" id="A0A1W2A7K6"/>
<dbReference type="EMBL" id="FWXY01000004">
    <property type="protein sequence ID" value="SMC56401.1"/>
    <property type="molecule type" value="Genomic_DNA"/>
</dbReference>
<organism evidence="1 2">
    <name type="scientific">Desulfocicer vacuolatum DSM 3385</name>
    <dbReference type="NCBI Taxonomy" id="1121400"/>
    <lineage>
        <taxon>Bacteria</taxon>
        <taxon>Pseudomonadati</taxon>
        <taxon>Thermodesulfobacteriota</taxon>
        <taxon>Desulfobacteria</taxon>
        <taxon>Desulfobacterales</taxon>
        <taxon>Desulfobacteraceae</taxon>
        <taxon>Desulfocicer</taxon>
    </lineage>
</organism>
<reference evidence="1 2" key="1">
    <citation type="submission" date="2017-04" db="EMBL/GenBank/DDBJ databases">
        <authorList>
            <person name="Afonso C.L."/>
            <person name="Miller P.J."/>
            <person name="Scott M.A."/>
            <person name="Spackman E."/>
            <person name="Goraichik I."/>
            <person name="Dimitrov K.M."/>
            <person name="Suarez D.L."/>
            <person name="Swayne D.E."/>
        </authorList>
    </citation>
    <scope>NUCLEOTIDE SEQUENCE [LARGE SCALE GENOMIC DNA]</scope>
    <source>
        <strain evidence="1 2">DSM 3385</strain>
    </source>
</reference>
<proteinExistence type="predicted"/>
<dbReference type="Proteomes" id="UP000192418">
    <property type="component" value="Unassembled WGS sequence"/>
</dbReference>
<dbReference type="RefSeq" id="WP_232367058.1">
    <property type="nucleotide sequence ID" value="NZ_FWXY01000004.1"/>
</dbReference>
<dbReference type="Gene3D" id="3.40.50.300">
    <property type="entry name" value="P-loop containing nucleotide triphosphate hydrolases"/>
    <property type="match status" value="1"/>
</dbReference>